<gene>
    <name evidence="4" type="primary">LOC103706935</name>
</gene>
<protein>
    <submittedName>
        <fullName evidence="4">Fibrous sheath CABYR-binding protein-like</fullName>
    </submittedName>
</protein>
<dbReference type="PANTHER" id="PTHR31066:SF85">
    <property type="entry name" value="OS02G0809100 PROTEIN"/>
    <property type="match status" value="1"/>
</dbReference>
<dbReference type="SMART" id="SM00666">
    <property type="entry name" value="PB1"/>
    <property type="match status" value="1"/>
</dbReference>
<dbReference type="KEGG" id="pda:103706935"/>
<reference evidence="4" key="2">
    <citation type="submission" date="2025-08" db="UniProtKB">
        <authorList>
            <consortium name="RefSeq"/>
        </authorList>
    </citation>
    <scope>IDENTIFICATION</scope>
    <source>
        <tissue evidence="4">Young leaves</tissue>
    </source>
</reference>
<evidence type="ECO:0000256" key="1">
    <source>
        <dbReference type="SAM" id="MobiDB-lite"/>
    </source>
</evidence>
<sequence length="465" mass="50183">MENYSYPSYPDSGDCSPRSREIECENSVSWDEPPPPSAAARIKLMISYGGRIQPRPHDNQLSYVGGDSKILTIDRSIRFPALLSKLASLANLDDHLCFKYQLPGEDLDALISVTNDEDLDHMMLEYDRLHRSAAKPTARLRVFLFPLNPPPPSAALLDPKPDRQWFVDALNSVPVPPPLDTVAASPPPPTTAVKAALPSPDFLFGLDKGSVPPPAVKVKDPAPEQLPVLENVQVEVPPRPDLGKEDQRQIGGGETTPAEIQRQIQELQRLQIAENQQQQAAIQRNSSEETLARVYPAEYYHPRAQEKAPPAPPPVTTQVPAAYWPEQRGVAAAGRYSSVAGGDQPVYLISRAPGVYPGAAAAGQGYYAAPVPRVVPTDVYRDAAAPTPAAVYAVPPQASAKVVGQYAPEGARVPAQGVVDSTAYQVMYDSAGRAVYYTNAVPTYQTVTSVAHTPEVKPVKPSPAS</sequence>
<dbReference type="InterPro" id="IPR053198">
    <property type="entry name" value="Gynoecium_Dev_Regulator"/>
</dbReference>
<feature type="domain" description="PB1" evidence="2">
    <location>
        <begin position="56"/>
        <end position="147"/>
    </location>
</feature>
<proteinExistence type="predicted"/>
<dbReference type="SUPFAM" id="SSF54277">
    <property type="entry name" value="CAD &amp; PB1 domains"/>
    <property type="match status" value="1"/>
</dbReference>
<feature type="region of interest" description="Disordered" evidence="1">
    <location>
        <begin position="1"/>
        <end position="20"/>
    </location>
</feature>
<dbReference type="InterPro" id="IPR000270">
    <property type="entry name" value="PB1_dom"/>
</dbReference>
<organism evidence="3 4">
    <name type="scientific">Phoenix dactylifera</name>
    <name type="common">Date palm</name>
    <dbReference type="NCBI Taxonomy" id="42345"/>
    <lineage>
        <taxon>Eukaryota</taxon>
        <taxon>Viridiplantae</taxon>
        <taxon>Streptophyta</taxon>
        <taxon>Embryophyta</taxon>
        <taxon>Tracheophyta</taxon>
        <taxon>Spermatophyta</taxon>
        <taxon>Magnoliopsida</taxon>
        <taxon>Liliopsida</taxon>
        <taxon>Arecaceae</taxon>
        <taxon>Coryphoideae</taxon>
        <taxon>Phoeniceae</taxon>
        <taxon>Phoenix</taxon>
    </lineage>
</organism>
<name>A0A8B7C0Y2_PHODC</name>
<dbReference type="Pfam" id="PF00564">
    <property type="entry name" value="PB1"/>
    <property type="match status" value="1"/>
</dbReference>
<evidence type="ECO:0000259" key="2">
    <source>
        <dbReference type="SMART" id="SM00666"/>
    </source>
</evidence>
<dbReference type="Gene3D" id="3.10.20.90">
    <property type="entry name" value="Phosphatidylinositol 3-kinase Catalytic Subunit, Chain A, domain 1"/>
    <property type="match status" value="1"/>
</dbReference>
<reference evidence="3" key="1">
    <citation type="journal article" date="2019" name="Nat. Commun.">
        <title>Genome-wide association mapping of date palm fruit traits.</title>
        <authorList>
            <person name="Hazzouri K.M."/>
            <person name="Gros-Balthazard M."/>
            <person name="Flowers J.M."/>
            <person name="Copetti D."/>
            <person name="Lemansour A."/>
            <person name="Lebrun M."/>
            <person name="Masmoudi K."/>
            <person name="Ferrand S."/>
            <person name="Dhar M.I."/>
            <person name="Fresquez Z.A."/>
            <person name="Rosas U."/>
            <person name="Zhang J."/>
            <person name="Talag J."/>
            <person name="Lee S."/>
            <person name="Kudrna D."/>
            <person name="Powell R.F."/>
            <person name="Leitch I.J."/>
            <person name="Krueger R.R."/>
            <person name="Wing R.A."/>
            <person name="Amiri K.M.A."/>
            <person name="Purugganan M.D."/>
        </authorList>
    </citation>
    <scope>NUCLEOTIDE SEQUENCE [LARGE SCALE GENOMIC DNA]</scope>
    <source>
        <strain evidence="3">cv. Khalas</strain>
    </source>
</reference>
<accession>A0A8B7C0Y2</accession>
<dbReference type="CDD" id="cd06410">
    <property type="entry name" value="PB1_UP2"/>
    <property type="match status" value="1"/>
</dbReference>
<dbReference type="PANTHER" id="PTHR31066">
    <property type="entry name" value="OS05G0427100 PROTEIN-RELATED"/>
    <property type="match status" value="1"/>
</dbReference>
<dbReference type="RefSeq" id="XP_008789433.2">
    <property type="nucleotide sequence ID" value="XM_008791211.4"/>
</dbReference>
<keyword evidence="3" id="KW-1185">Reference proteome</keyword>
<dbReference type="Proteomes" id="UP000228380">
    <property type="component" value="Chromosome 18"/>
</dbReference>
<dbReference type="AlphaFoldDB" id="A0A8B7C0Y2"/>
<evidence type="ECO:0000313" key="3">
    <source>
        <dbReference type="Proteomes" id="UP000228380"/>
    </source>
</evidence>
<dbReference type="OrthoDB" id="1938580at2759"/>
<evidence type="ECO:0000313" key="4">
    <source>
        <dbReference type="RefSeq" id="XP_008789433.2"/>
    </source>
</evidence>
<dbReference type="GeneID" id="103706935"/>